<feature type="transmembrane region" description="Helical" evidence="1">
    <location>
        <begin position="66"/>
        <end position="86"/>
    </location>
</feature>
<dbReference type="Proteomes" id="UP001430377">
    <property type="component" value="Unassembled WGS sequence"/>
</dbReference>
<name>A0AAW4PY37_9EURY</name>
<feature type="transmembrane region" description="Helical" evidence="1">
    <location>
        <begin position="101"/>
        <end position="131"/>
    </location>
</feature>
<dbReference type="RefSeq" id="WP_220620289.1">
    <property type="nucleotide sequence ID" value="NZ_RKLR01000013.1"/>
</dbReference>
<protein>
    <recommendedName>
        <fullName evidence="4">Small multi-drug export protein</fullName>
    </recommendedName>
</protein>
<keyword evidence="3" id="KW-1185">Reference proteome</keyword>
<keyword evidence="1" id="KW-0472">Membrane</keyword>
<evidence type="ECO:0000256" key="1">
    <source>
        <dbReference type="SAM" id="Phobius"/>
    </source>
</evidence>
<dbReference type="EMBL" id="RKLR01000013">
    <property type="protein sequence ID" value="MBX0325425.1"/>
    <property type="molecule type" value="Genomic_DNA"/>
</dbReference>
<proteinExistence type="predicted"/>
<reference evidence="2 3" key="1">
    <citation type="submission" date="2021-06" db="EMBL/GenBank/DDBJ databases">
        <title>Halomicroarcula sp. a new haloarchaeum isolated from saline soil.</title>
        <authorList>
            <person name="Duran-Viseras A."/>
            <person name="Sanchez-Porro C."/>
            <person name="Ventosa A."/>
        </authorList>
    </citation>
    <scope>NUCLEOTIDE SEQUENCE [LARGE SCALE GENOMIC DNA]</scope>
    <source>
        <strain evidence="2 3">F13</strain>
    </source>
</reference>
<keyword evidence="1" id="KW-0812">Transmembrane</keyword>
<feature type="transmembrane region" description="Helical" evidence="1">
    <location>
        <begin position="36"/>
        <end position="54"/>
    </location>
</feature>
<dbReference type="AlphaFoldDB" id="A0AAW4PY37"/>
<evidence type="ECO:0000313" key="3">
    <source>
        <dbReference type="Proteomes" id="UP001430377"/>
    </source>
</evidence>
<comment type="caution">
    <text evidence="2">The sequence shown here is derived from an EMBL/GenBank/DDBJ whole genome shotgun (WGS) entry which is preliminary data.</text>
</comment>
<evidence type="ECO:0008006" key="4">
    <source>
        <dbReference type="Google" id="ProtNLM"/>
    </source>
</evidence>
<organism evidence="2 3">
    <name type="scientific">Haloarcula rubra</name>
    <dbReference type="NCBI Taxonomy" id="2487747"/>
    <lineage>
        <taxon>Archaea</taxon>
        <taxon>Methanobacteriati</taxon>
        <taxon>Methanobacteriota</taxon>
        <taxon>Stenosarchaea group</taxon>
        <taxon>Halobacteria</taxon>
        <taxon>Halobacteriales</taxon>
        <taxon>Haloarculaceae</taxon>
        <taxon>Haloarcula</taxon>
    </lineage>
</organism>
<gene>
    <name evidence="2" type="ORF">EGH21_20570</name>
</gene>
<evidence type="ECO:0000313" key="2">
    <source>
        <dbReference type="EMBL" id="MBX0325425.1"/>
    </source>
</evidence>
<keyword evidence="1" id="KW-1133">Transmembrane helix</keyword>
<accession>A0AAW4PY37</accession>
<sequence>MTRRAGKLPLIATVTVSLWTAGLVLAYLLELGTLQELLWACWAASLLLVPIVIVDSRHTGAFSWPVLVGLLLPGLNLLVGTAYALSQFRRRHGQPNDRHGLLFFAGVFTAALAVVVTPYVLGPIALLCGLLVRRQYSTREGALLLTVGGVTTLFGLALNVVVFLFVRPGPVA</sequence>
<feature type="transmembrane region" description="Helical" evidence="1">
    <location>
        <begin position="143"/>
        <end position="166"/>
    </location>
</feature>